<dbReference type="InterPro" id="IPR010473">
    <property type="entry name" value="GTPase-bd"/>
</dbReference>
<name>A0A316TZE5_9BASI</name>
<dbReference type="OrthoDB" id="2155261at2759"/>
<dbReference type="InterPro" id="IPR016024">
    <property type="entry name" value="ARM-type_fold"/>
</dbReference>
<feature type="compositionally biased region" description="Basic and acidic residues" evidence="1">
    <location>
        <begin position="55"/>
        <end position="69"/>
    </location>
</feature>
<feature type="compositionally biased region" description="Basic and acidic residues" evidence="1">
    <location>
        <begin position="528"/>
        <end position="544"/>
    </location>
</feature>
<protein>
    <recommendedName>
        <fullName evidence="2">Formin GTPase-binding domain-containing protein</fullName>
    </recommendedName>
</protein>
<dbReference type="Gene3D" id="1.25.10.10">
    <property type="entry name" value="Leucine-rich Repeat Variant"/>
    <property type="match status" value="1"/>
</dbReference>
<keyword evidence="4" id="KW-1185">Reference proteome</keyword>
<dbReference type="SUPFAM" id="SSF48371">
    <property type="entry name" value="ARM repeat"/>
    <property type="match status" value="2"/>
</dbReference>
<feature type="region of interest" description="Disordered" evidence="1">
    <location>
        <begin position="528"/>
        <end position="659"/>
    </location>
</feature>
<dbReference type="SMART" id="SM01140">
    <property type="entry name" value="Drf_GBD"/>
    <property type="match status" value="1"/>
</dbReference>
<accession>A0A316TZE5</accession>
<dbReference type="GO" id="GO:0031267">
    <property type="term" value="F:small GTPase binding"/>
    <property type="evidence" value="ECO:0007669"/>
    <property type="project" value="InterPro"/>
</dbReference>
<feature type="compositionally biased region" description="Basic and acidic residues" evidence="1">
    <location>
        <begin position="81"/>
        <end position="95"/>
    </location>
</feature>
<dbReference type="GO" id="GO:0030036">
    <property type="term" value="P:actin cytoskeleton organization"/>
    <property type="evidence" value="ECO:0007669"/>
    <property type="project" value="InterPro"/>
</dbReference>
<dbReference type="GeneID" id="37017165"/>
<dbReference type="InterPro" id="IPR011989">
    <property type="entry name" value="ARM-like"/>
</dbReference>
<dbReference type="PANTHER" id="PTHR24216">
    <property type="entry name" value="PAXILLIN-RELATED"/>
    <property type="match status" value="1"/>
</dbReference>
<reference evidence="3 4" key="1">
    <citation type="journal article" date="2018" name="Mol. Biol. Evol.">
        <title>Broad Genomic Sampling Reveals a Smut Pathogenic Ancestry of the Fungal Clade Ustilaginomycotina.</title>
        <authorList>
            <person name="Kijpornyongpan T."/>
            <person name="Mondo S.J."/>
            <person name="Barry K."/>
            <person name="Sandor L."/>
            <person name="Lee J."/>
            <person name="Lipzen A."/>
            <person name="Pangilinan J."/>
            <person name="LaButti K."/>
            <person name="Hainaut M."/>
            <person name="Henrissat B."/>
            <person name="Grigoriev I.V."/>
            <person name="Spatafora J.W."/>
            <person name="Aime M.C."/>
        </authorList>
    </citation>
    <scope>NUCLEOTIDE SEQUENCE [LARGE SCALE GENOMIC DNA]</scope>
    <source>
        <strain evidence="3 4">MCA 4718</strain>
    </source>
</reference>
<dbReference type="AlphaFoldDB" id="A0A316TZE5"/>
<dbReference type="RefSeq" id="XP_025345712.1">
    <property type="nucleotide sequence ID" value="XM_025495431.1"/>
</dbReference>
<dbReference type="EMBL" id="KZ819335">
    <property type="protein sequence ID" value="PWN18552.1"/>
    <property type="molecule type" value="Genomic_DNA"/>
</dbReference>
<feature type="region of interest" description="Disordered" evidence="1">
    <location>
        <begin position="757"/>
        <end position="778"/>
    </location>
</feature>
<feature type="compositionally biased region" description="Polar residues" evidence="1">
    <location>
        <begin position="650"/>
        <end position="659"/>
    </location>
</feature>
<feature type="compositionally biased region" description="Polar residues" evidence="1">
    <location>
        <begin position="45"/>
        <end position="54"/>
    </location>
</feature>
<gene>
    <name evidence="3" type="ORF">BCV69DRAFT_65607</name>
</gene>
<evidence type="ECO:0000256" key="1">
    <source>
        <dbReference type="SAM" id="MobiDB-lite"/>
    </source>
</evidence>
<proteinExistence type="predicted"/>
<feature type="compositionally biased region" description="Polar residues" evidence="1">
    <location>
        <begin position="608"/>
        <end position="623"/>
    </location>
</feature>
<feature type="compositionally biased region" description="Low complexity" evidence="1">
    <location>
        <begin position="583"/>
        <end position="606"/>
    </location>
</feature>
<feature type="region of interest" description="Disordered" evidence="1">
    <location>
        <begin position="32"/>
        <end position="125"/>
    </location>
</feature>
<dbReference type="PANTHER" id="PTHR24216:SF65">
    <property type="entry name" value="PAXILLIN-LIKE PROTEIN 1"/>
    <property type="match status" value="1"/>
</dbReference>
<feature type="domain" description="Formin GTPase-binding" evidence="2">
    <location>
        <begin position="1"/>
        <end position="301"/>
    </location>
</feature>
<dbReference type="GO" id="GO:0003779">
    <property type="term" value="F:actin binding"/>
    <property type="evidence" value="ECO:0007669"/>
    <property type="project" value="InterPro"/>
</dbReference>
<organism evidence="3 4">
    <name type="scientific">Pseudomicrostroma glucosiphilum</name>
    <dbReference type="NCBI Taxonomy" id="1684307"/>
    <lineage>
        <taxon>Eukaryota</taxon>
        <taxon>Fungi</taxon>
        <taxon>Dikarya</taxon>
        <taxon>Basidiomycota</taxon>
        <taxon>Ustilaginomycotina</taxon>
        <taxon>Exobasidiomycetes</taxon>
        <taxon>Microstromatales</taxon>
        <taxon>Microstromatales incertae sedis</taxon>
        <taxon>Pseudomicrostroma</taxon>
    </lineage>
</organism>
<dbReference type="Proteomes" id="UP000245942">
    <property type="component" value="Unassembled WGS sequence"/>
</dbReference>
<sequence length="808" mass="87777">MRASLSSLKPAVKESLIRNQASVSLASLGALGDTSRHYPQAGSPGKTSRTNGTSNRDELPRTSSHDHRGPQAYPSRGGPRRPADEVFGGKEEGSRTRGRSVSPSKSLAAPRNPSPSRPTSSSSSSISPPIYYARMLLETSSQKLDVEKLRRLRVLLSTESPSWLADFLFTERGYEGLMRRIGELIEMEWRDEIHDDKALHELLRGLVALGATDRGRLALTSAIFRPYHPQLASQPARSAHLPSTTLVGAPAKEVNPPELPVGWERHPPFGPLTALLLSERKPGDLNTRKLIIELLRMILSLGLPSGLNRDVFDGLKADREVSACYQVYSEEHDTVSPLQLLLLLLHNPISPRSLSLLPFISKSHHPRPFKTYLLEIACVVRDYFWIFCHGQNRFFDWRAMGEDGRRKVDGPSVPGGMTGGVEFEAIGYITTHLKLINCIGNSLSVSSSKDSRTPLLFHVALFDSGMERLLLTLRRASQQYYGPMHLALAHYIHLATQSGYRLSGDVQSWCEKRLQLRNAVETDDGRLGLDFRSMESQKREENRGSRPASPVKASLRLSDKPTLPAKHRQDAASRPASPTKARAALSSPPCSSAASAYLPSSPPKLSNRLPNDQVQPKTGSAPSRSPAKPSITIPSPARPAASTIHPPVSPSRNSYGQDSLSGHWLGQNATALLVASSISSESFFNEAWPTEEDAVACGVPLPESPVKADGRAERAFDWNEAPREKLQEAAVHVTVPPAHKAMPAPPSSAANQFGGPARSMGGSHHAGEEVARTRVAAPVGVGTARDRIRLWEGRAANASTGSGPGPGR</sequence>
<evidence type="ECO:0000259" key="2">
    <source>
        <dbReference type="SMART" id="SM01140"/>
    </source>
</evidence>
<evidence type="ECO:0000313" key="3">
    <source>
        <dbReference type="EMBL" id="PWN18552.1"/>
    </source>
</evidence>
<evidence type="ECO:0000313" key="4">
    <source>
        <dbReference type="Proteomes" id="UP000245942"/>
    </source>
</evidence>